<proteinExistence type="predicted"/>
<dbReference type="PANTHER" id="PTHR30572">
    <property type="entry name" value="MEMBRANE COMPONENT OF TRANSPORTER-RELATED"/>
    <property type="match status" value="1"/>
</dbReference>
<name>A0A0N1EHJ0_9GAMM</name>
<dbReference type="EMBL" id="LHPH01000020">
    <property type="protein sequence ID" value="KPH60773.1"/>
    <property type="molecule type" value="Genomic_DNA"/>
</dbReference>
<evidence type="ECO:0000256" key="3">
    <source>
        <dbReference type="ARBA" id="ARBA00022692"/>
    </source>
</evidence>
<dbReference type="InterPro" id="IPR050250">
    <property type="entry name" value="Macrolide_Exporter_MacB"/>
</dbReference>
<dbReference type="InterPro" id="IPR003838">
    <property type="entry name" value="ABC3_permease_C"/>
</dbReference>
<feature type="transmembrane region" description="Helical" evidence="6">
    <location>
        <begin position="741"/>
        <end position="759"/>
    </location>
</feature>
<feature type="transmembrane region" description="Helical" evidence="6">
    <location>
        <begin position="420"/>
        <end position="443"/>
    </location>
</feature>
<dbReference type="AlphaFoldDB" id="A0A0N1EHJ0"/>
<feature type="transmembrane region" description="Helical" evidence="6">
    <location>
        <begin position="771"/>
        <end position="797"/>
    </location>
</feature>
<dbReference type="GO" id="GO:0022857">
    <property type="term" value="F:transmembrane transporter activity"/>
    <property type="evidence" value="ECO:0007669"/>
    <property type="project" value="TreeGrafter"/>
</dbReference>
<sequence length="808" mass="89185">MLSNYLTIAYRSLLKQKLYSSINILGLAIGLAICISMAIFVESELGYDTFIEDHNNIYRTSLKLTVPGSPEQNFAPGSVYNAERFSAYFDEIIEAARLREIGATLGYGTQHFSDDGILLADSNTLDFFSLELLQGDSATALSAPNSIVLTESAAQKHFSNQNAVGETLILANRISLKVTGVIKDLPKRTHLDVFALISMSTAPAFLNNPNWDQNPSFNYSTYFKLAPLTDVAALEAKIPDFLDNHIRANTSDSLHYTLIPVTDIYLKSNLYSELKNNGDINIVYSFSIIAALILLIACVNFMNLSTATATKRAKEVGVRKTLGAKKYSLVAQFMIEAIMLCYIALFIAMALVEASLPMFASFIGKTLSFNYLDGTLLLTLLLLGLVIGVISGAYPAFYLSAFKPAKVLKGEVTQGKAGALLRQGLVVFQFSVAIILIVATTVASSQLNYARNIELGYDKSNTFVIRGLYTNEASSKRDALKTQLQSHPNIINVTASSRFPTGTLTDSFGLINPITNVFQMMPVLSVDEDYFTGYNINIISGRSFSLDFPADKYQQPSDENPTPAFSVVVNQMAAKSLGFSAQEAVGKQFKVLAGRHGKESIATIVGVSTDYYFSSLKTEISPTYHLLNSDAGYSMSIKYDKNATQVRDFIEQTWATLIPEQPISLAYLEETFEQMYQQEDKEFIVFNLFSLLAIFIACLGLFGLASFTTQRRTKEIGIRKVLGASVFDIVMLINKEFSKQVLIANVIAWPIAYLIMQQWLNNFVYRVDLSIFPFVLAALLAFVIAWVTVGSLSAIAAKERPINALRYE</sequence>
<evidence type="ECO:0000259" key="8">
    <source>
        <dbReference type="Pfam" id="PF12704"/>
    </source>
</evidence>
<protein>
    <recommendedName>
        <fullName evidence="11">ABC transporter permease</fullName>
    </recommendedName>
</protein>
<dbReference type="Pfam" id="PF12704">
    <property type="entry name" value="MacB_PCD"/>
    <property type="match status" value="1"/>
</dbReference>
<evidence type="ECO:0000256" key="4">
    <source>
        <dbReference type="ARBA" id="ARBA00022989"/>
    </source>
</evidence>
<feature type="domain" description="ABC3 transporter permease C-terminal" evidence="7">
    <location>
        <begin position="687"/>
        <end position="798"/>
    </location>
</feature>
<feature type="transmembrane region" description="Helical" evidence="6">
    <location>
        <begin position="376"/>
        <end position="399"/>
    </location>
</feature>
<dbReference type="STRING" id="187330.AMS58_16900"/>
<comment type="caution">
    <text evidence="9">The sequence shown here is derived from an EMBL/GenBank/DDBJ whole genome shotgun (WGS) entry which is preliminary data.</text>
</comment>
<feature type="domain" description="MacB-like periplasmic core" evidence="8">
    <location>
        <begin position="20"/>
        <end position="239"/>
    </location>
</feature>
<dbReference type="PATRIC" id="fig|187330.3.peg.1598"/>
<evidence type="ECO:0000259" key="7">
    <source>
        <dbReference type="Pfam" id="PF02687"/>
    </source>
</evidence>
<evidence type="ECO:0000256" key="2">
    <source>
        <dbReference type="ARBA" id="ARBA00022475"/>
    </source>
</evidence>
<dbReference type="Proteomes" id="UP000037848">
    <property type="component" value="Unassembled WGS sequence"/>
</dbReference>
<keyword evidence="3 6" id="KW-0812">Transmembrane</keyword>
<comment type="subcellular location">
    <subcellularLocation>
        <location evidence="1">Cell membrane</location>
        <topology evidence="1">Multi-pass membrane protein</topology>
    </subcellularLocation>
</comment>
<evidence type="ECO:0000256" key="1">
    <source>
        <dbReference type="ARBA" id="ARBA00004651"/>
    </source>
</evidence>
<evidence type="ECO:0008006" key="11">
    <source>
        <dbReference type="Google" id="ProtNLM"/>
    </source>
</evidence>
<evidence type="ECO:0000256" key="6">
    <source>
        <dbReference type="SAM" id="Phobius"/>
    </source>
</evidence>
<feature type="domain" description="ABC3 transporter permease C-terminal" evidence="7">
    <location>
        <begin position="288"/>
        <end position="401"/>
    </location>
</feature>
<feature type="transmembrane region" description="Helical" evidence="6">
    <location>
        <begin position="21"/>
        <end position="41"/>
    </location>
</feature>
<evidence type="ECO:0000313" key="10">
    <source>
        <dbReference type="Proteomes" id="UP000037848"/>
    </source>
</evidence>
<feature type="transmembrane region" description="Helical" evidence="6">
    <location>
        <begin position="683"/>
        <end position="705"/>
    </location>
</feature>
<dbReference type="PANTHER" id="PTHR30572:SF18">
    <property type="entry name" value="ABC-TYPE MACROLIDE FAMILY EXPORT SYSTEM PERMEASE COMPONENT 2"/>
    <property type="match status" value="1"/>
</dbReference>
<dbReference type="OrthoDB" id="9770036at2"/>
<feature type="transmembrane region" description="Helical" evidence="6">
    <location>
        <begin position="282"/>
        <end position="304"/>
    </location>
</feature>
<organism evidence="9 10">
    <name type="scientific">Pseudoalteromonas porphyrae</name>
    <dbReference type="NCBI Taxonomy" id="187330"/>
    <lineage>
        <taxon>Bacteria</taxon>
        <taxon>Pseudomonadati</taxon>
        <taxon>Pseudomonadota</taxon>
        <taxon>Gammaproteobacteria</taxon>
        <taxon>Alteromonadales</taxon>
        <taxon>Pseudoalteromonadaceae</taxon>
        <taxon>Pseudoalteromonas</taxon>
    </lineage>
</organism>
<keyword evidence="2" id="KW-1003">Cell membrane</keyword>
<dbReference type="Pfam" id="PF02687">
    <property type="entry name" value="FtsX"/>
    <property type="match status" value="2"/>
</dbReference>
<keyword evidence="10" id="KW-1185">Reference proteome</keyword>
<gene>
    <name evidence="9" type="ORF">ADS77_15810</name>
</gene>
<reference evidence="9 10" key="1">
    <citation type="submission" date="2015-08" db="EMBL/GenBank/DDBJ databases">
        <title>Draft Genome Sequence of Pseudoalteromonas porphyrae UCD-SED14.</title>
        <authorList>
            <person name="Coil D.A."/>
            <person name="Jospin G."/>
            <person name="Lee R.D."/>
            <person name="Eisen J.A."/>
        </authorList>
    </citation>
    <scope>NUCLEOTIDE SEQUENCE [LARGE SCALE GENOMIC DNA]</scope>
    <source>
        <strain evidence="9 10">UCD-SED14</strain>
    </source>
</reference>
<dbReference type="InterPro" id="IPR025857">
    <property type="entry name" value="MacB_PCD"/>
</dbReference>
<keyword evidence="5 6" id="KW-0472">Membrane</keyword>
<evidence type="ECO:0000256" key="5">
    <source>
        <dbReference type="ARBA" id="ARBA00023136"/>
    </source>
</evidence>
<accession>A0A0N1EHJ0</accession>
<dbReference type="RefSeq" id="WP_054455296.1">
    <property type="nucleotide sequence ID" value="NZ_LHPH01000020.1"/>
</dbReference>
<keyword evidence="4 6" id="KW-1133">Transmembrane helix</keyword>
<evidence type="ECO:0000313" key="9">
    <source>
        <dbReference type="EMBL" id="KPH60773.1"/>
    </source>
</evidence>
<feature type="transmembrane region" description="Helical" evidence="6">
    <location>
        <begin position="329"/>
        <end position="356"/>
    </location>
</feature>
<dbReference type="GO" id="GO:0005886">
    <property type="term" value="C:plasma membrane"/>
    <property type="evidence" value="ECO:0007669"/>
    <property type="project" value="UniProtKB-SubCell"/>
</dbReference>